<dbReference type="AlphaFoldDB" id="A0A4Y8V6R2"/>
<evidence type="ECO:0000259" key="2">
    <source>
        <dbReference type="Pfam" id="PF13635"/>
    </source>
</evidence>
<evidence type="ECO:0000259" key="1">
    <source>
        <dbReference type="Pfam" id="PF13173"/>
    </source>
</evidence>
<dbReference type="PANTHER" id="PTHR33295:SF8">
    <property type="entry name" value="AAA+ ATPASE DOMAIN-CONTAINING PROTEIN"/>
    <property type="match status" value="1"/>
</dbReference>
<dbReference type="Proteomes" id="UP000297872">
    <property type="component" value="Unassembled WGS sequence"/>
</dbReference>
<dbReference type="Pfam" id="PF13173">
    <property type="entry name" value="AAA_14"/>
    <property type="match status" value="1"/>
</dbReference>
<proteinExistence type="predicted"/>
<name>A0A4Y8V6R2_9BACT</name>
<protein>
    <submittedName>
        <fullName evidence="3">ATP-binding protein</fullName>
    </submittedName>
</protein>
<keyword evidence="4" id="KW-1185">Reference proteome</keyword>
<dbReference type="InterPro" id="IPR025420">
    <property type="entry name" value="DUF4143"/>
</dbReference>
<sequence>MDKQIIKNIIIEKQIAIPNYKLVHRDFLFGDKSNYILVGIRRAGKSYLLYQDIQTRLNKGEQSAQDILYINFEDERLSSLKAEELGTILDSYMELYPGKQPFVYLDEIQNIEGWEKFARRLADSQYRVMITGSNAKMLGKEMYSTLGGRYIPKEIFPFSFAECLTYHQVKPGENWEYNQQIKSIISNYFDSYFYEGGIAESFEQPDKREYLNVLYQKIQIGDIVERNSIRNSRIFHFLAKKLADSVMQPSSLTRLQHMVKSTGATISLPALKDYLEYMQDAYLFFPIPNLVSPMTEQATLQKRYVADNGILNLFLFQGETKLLENMVAIELNRRFRNTTEETFLYYFNKNVEIDFCVPSAQLAIQVSYNLNDEATYEREVGGLIKFLKAFPGYHGYIITRDYQTQIMADGYTIEVVPIWKWLLQDNN</sequence>
<reference evidence="3 4" key="1">
    <citation type="submission" date="2019-02" db="EMBL/GenBank/DDBJ databases">
        <title>Draft Genome Sequence of the Prevotella sp. BCRC 81118, Isolated from Human Feces.</title>
        <authorList>
            <person name="Huang C.-H."/>
        </authorList>
    </citation>
    <scope>NUCLEOTIDE SEQUENCE [LARGE SCALE GENOMIC DNA]</scope>
    <source>
        <strain evidence="3 4">BCRC 81118</strain>
    </source>
</reference>
<dbReference type="GeneID" id="302996276"/>
<keyword evidence="3" id="KW-0547">Nucleotide-binding</keyword>
<organism evidence="3 4">
    <name type="scientific">Segatella hominis</name>
    <dbReference type="NCBI Taxonomy" id="2518605"/>
    <lineage>
        <taxon>Bacteria</taxon>
        <taxon>Pseudomonadati</taxon>
        <taxon>Bacteroidota</taxon>
        <taxon>Bacteroidia</taxon>
        <taxon>Bacteroidales</taxon>
        <taxon>Prevotellaceae</taxon>
        <taxon>Segatella</taxon>
    </lineage>
</organism>
<dbReference type="OrthoDB" id="9801840at2"/>
<feature type="domain" description="AAA" evidence="1">
    <location>
        <begin position="34"/>
        <end position="164"/>
    </location>
</feature>
<dbReference type="EMBL" id="SGVY01000045">
    <property type="protein sequence ID" value="TFH76400.1"/>
    <property type="molecule type" value="Genomic_DNA"/>
</dbReference>
<feature type="domain" description="DUF4143" evidence="2">
    <location>
        <begin position="222"/>
        <end position="359"/>
    </location>
</feature>
<comment type="caution">
    <text evidence="3">The sequence shown here is derived from an EMBL/GenBank/DDBJ whole genome shotgun (WGS) entry which is preliminary data.</text>
</comment>
<dbReference type="Pfam" id="PF13635">
    <property type="entry name" value="DUF4143"/>
    <property type="match status" value="1"/>
</dbReference>
<evidence type="ECO:0000313" key="4">
    <source>
        <dbReference type="Proteomes" id="UP000297872"/>
    </source>
</evidence>
<dbReference type="RefSeq" id="WP_134844195.1">
    <property type="nucleotide sequence ID" value="NZ_SGVY01000045.1"/>
</dbReference>
<dbReference type="InterPro" id="IPR041682">
    <property type="entry name" value="AAA_14"/>
</dbReference>
<evidence type="ECO:0000313" key="3">
    <source>
        <dbReference type="EMBL" id="TFH76400.1"/>
    </source>
</evidence>
<dbReference type="GO" id="GO:0005524">
    <property type="term" value="F:ATP binding"/>
    <property type="evidence" value="ECO:0007669"/>
    <property type="project" value="UniProtKB-KW"/>
</dbReference>
<dbReference type="InterPro" id="IPR027417">
    <property type="entry name" value="P-loop_NTPase"/>
</dbReference>
<keyword evidence="3" id="KW-0067">ATP-binding</keyword>
<accession>A0A4Y8V6R2</accession>
<gene>
    <name evidence="3" type="ORF">EXN75_13470</name>
</gene>
<dbReference type="SUPFAM" id="SSF52540">
    <property type="entry name" value="P-loop containing nucleoside triphosphate hydrolases"/>
    <property type="match status" value="1"/>
</dbReference>
<dbReference type="PANTHER" id="PTHR33295">
    <property type="entry name" value="ATPASE"/>
    <property type="match status" value="1"/>
</dbReference>